<evidence type="ECO:0000259" key="2">
    <source>
        <dbReference type="Pfam" id="PF07287"/>
    </source>
</evidence>
<feature type="region of interest" description="Disordered" evidence="1">
    <location>
        <begin position="522"/>
        <end position="560"/>
    </location>
</feature>
<feature type="domain" description="AtuA-like ferredoxin-fold" evidence="3">
    <location>
        <begin position="565"/>
        <end position="666"/>
    </location>
</feature>
<reference evidence="5" key="1">
    <citation type="submission" date="2025-08" db="UniProtKB">
        <authorList>
            <consortium name="RefSeq"/>
        </authorList>
    </citation>
    <scope>IDENTIFICATION</scope>
    <source>
        <tissue evidence="5">Sperm</tissue>
    </source>
</reference>
<protein>
    <submittedName>
        <fullName evidence="5">Uncharacterized protein LOC116942935 isoform X1</fullName>
    </submittedName>
</protein>
<dbReference type="RefSeq" id="XP_032811306.1">
    <property type="nucleotide sequence ID" value="XM_032955415.1"/>
</dbReference>
<feature type="region of interest" description="Disordered" evidence="1">
    <location>
        <begin position="464"/>
        <end position="495"/>
    </location>
</feature>
<dbReference type="Pfam" id="PF23544">
    <property type="entry name" value="AtuA_ferredoxin"/>
    <property type="match status" value="1"/>
</dbReference>
<evidence type="ECO:0000313" key="4">
    <source>
        <dbReference type="Proteomes" id="UP001318040"/>
    </source>
</evidence>
<accession>A0AAJ7T6Q9</accession>
<evidence type="ECO:0000313" key="5">
    <source>
        <dbReference type="RefSeq" id="XP_032811306.1"/>
    </source>
</evidence>
<sequence>MLCAVAPRRARALCCGVACPRWRARAPLGSQGPSGAPGAPWPGVRWGSDDAALRVGCASAFWGDTATAVPQLVHGGRLDFLVFDYLSEITMSLLANAKSKAPNMGYTPDFVYAAMAPFIKDIHKRGVRVVSNAGGMNPEACALALREAAAKAGVQLSVAVVSGDDLVEHKAAIAESGVRDLDTGAPFPQSVYSMNAYLGAQPISRALDLGADVVITGRCVDSALVLGPLIHKFGWKPQDYDLLAAGSLAGHLIECGAQCTGGIYTDWHTIPDWDNIGYPVVECSANGSFTVSKPPGTGGLVSPGTVSEQLVYEVGDPRRYLLPDVTCDFSEVTLTELPGVEGGAVLVRGAKGSPPSPSYKVSATFLDGFRATAVCPIGGPRAAEKARRTADAILKRARRIFKHLGLSDFSKVHVQVLGAEDTYGPHARSWPDGGPRDVALWMSVGHSHKRALELFRMEIASAGTSMEQDQGEAIHRERKTQSRSPHRAPSSVTDPVVGAGAVLRAPLKVDLSLNGVHVETFTGDAAEPGGSAVPDETAQEGASSSSSSSSSSGEAQLPGGSHSYRLEELALTRSGDKADTVNIGVIARHPALYPYLKARLTVSVVQKYFQHLGNGASGPAVSRYELPGIHALNFVLREALGGGGITSLRSDPQGKALGQMLLDLKVGNLPELKDMAR</sequence>
<feature type="domain" description="Acyclic terpene utilisation N-terminal" evidence="2">
    <location>
        <begin position="53"/>
        <end position="469"/>
    </location>
</feature>
<dbReference type="PANTHER" id="PTHR47708">
    <property type="match status" value="1"/>
</dbReference>
<dbReference type="AlphaFoldDB" id="A0AAJ7T6Q9"/>
<gene>
    <name evidence="5" type="primary">LOC116942935</name>
</gene>
<feature type="compositionally biased region" description="Low complexity" evidence="1">
    <location>
        <begin position="543"/>
        <end position="552"/>
    </location>
</feature>
<proteinExistence type="predicted"/>
<dbReference type="Proteomes" id="UP001318040">
    <property type="component" value="Chromosome 16"/>
</dbReference>
<organism evidence="4 5">
    <name type="scientific">Petromyzon marinus</name>
    <name type="common">Sea lamprey</name>
    <dbReference type="NCBI Taxonomy" id="7757"/>
    <lineage>
        <taxon>Eukaryota</taxon>
        <taxon>Metazoa</taxon>
        <taxon>Chordata</taxon>
        <taxon>Craniata</taxon>
        <taxon>Vertebrata</taxon>
        <taxon>Cyclostomata</taxon>
        <taxon>Hyperoartia</taxon>
        <taxon>Petromyzontiformes</taxon>
        <taxon>Petromyzontidae</taxon>
        <taxon>Petromyzon</taxon>
    </lineage>
</organism>
<keyword evidence="4" id="KW-1185">Reference proteome</keyword>
<name>A0AAJ7T6Q9_PETMA</name>
<dbReference type="InterPro" id="IPR010839">
    <property type="entry name" value="AtuA_N"/>
</dbReference>
<evidence type="ECO:0000256" key="1">
    <source>
        <dbReference type="SAM" id="MobiDB-lite"/>
    </source>
</evidence>
<dbReference type="InterPro" id="IPR056362">
    <property type="entry name" value="AtuA-like_ferredoxin_dom"/>
</dbReference>
<dbReference type="GeneID" id="116942935"/>
<dbReference type="KEGG" id="pmrn:116942935"/>
<dbReference type="Pfam" id="PF07287">
    <property type="entry name" value="AtuA"/>
    <property type="match status" value="1"/>
</dbReference>
<evidence type="ECO:0000259" key="3">
    <source>
        <dbReference type="Pfam" id="PF23544"/>
    </source>
</evidence>
<dbReference type="PANTHER" id="PTHR47708:SF2">
    <property type="entry name" value="SI:CH73-132F6.5"/>
    <property type="match status" value="1"/>
</dbReference>